<dbReference type="GO" id="GO:0004585">
    <property type="term" value="F:ornithine carbamoyltransferase activity"/>
    <property type="evidence" value="ECO:0007669"/>
    <property type="project" value="UniProtKB-EC"/>
</dbReference>
<gene>
    <name evidence="7" type="primary">ARG3</name>
    <name evidence="7" type="ORF">HK105_204508</name>
</gene>
<evidence type="ECO:0000259" key="6">
    <source>
        <dbReference type="Pfam" id="PF02729"/>
    </source>
</evidence>
<evidence type="ECO:0000256" key="1">
    <source>
        <dbReference type="ARBA" id="ARBA00007805"/>
    </source>
</evidence>
<name>A0ABR4N9F9_9FUNG</name>
<dbReference type="InterPro" id="IPR006131">
    <property type="entry name" value="Asp_carbamoyltransf_Asp/Orn-bd"/>
</dbReference>
<sequence>MRHLVTLRDYATSDITALVRRSLELKRIVLSGVPRREAAAAHALPSFEGRTLGMVFSKRSTRTRVSSESGWAFYGGHPMFLGKDDIQLGVNESVRDTAQVVGSMVDMLLARVGPHQHIEEFARHSRVPVINALSDRYHPLQILADLMTLYETFAPEASAKIAVGDAAAREVPMPSLSGLRVAWVGDANNILNSMLVTYPRLGIDLSVACPRGYQIDESAWRFAQDHSRGVGAARGTTYGQVQRSSDPREAVSGADVIVTDTWISMGQEHEKVQRMHDFAGFQVTESLAREGGAKPGWKFMHCLPRKAEEVSDEVFYNPERSVVFQEAENRKYAVMSVFEFLMRHSTKSRSA</sequence>
<reference evidence="7 8" key="1">
    <citation type="submission" date="2023-09" db="EMBL/GenBank/DDBJ databases">
        <title>Pangenome analysis of Batrachochytrium dendrobatidis and related Chytrids.</title>
        <authorList>
            <person name="Yacoub M.N."/>
            <person name="Stajich J.E."/>
            <person name="James T.Y."/>
        </authorList>
    </citation>
    <scope>NUCLEOTIDE SEQUENCE [LARGE SCALE GENOMIC DNA]</scope>
    <source>
        <strain evidence="7 8">JEL0888</strain>
    </source>
</reference>
<evidence type="ECO:0000259" key="5">
    <source>
        <dbReference type="Pfam" id="PF00185"/>
    </source>
</evidence>
<protein>
    <recommendedName>
        <fullName evidence="2">ornithine carbamoyltransferase</fullName>
        <ecNumber evidence="2">2.1.3.3</ecNumber>
    </recommendedName>
</protein>
<dbReference type="EMBL" id="JADGIZ020000019">
    <property type="protein sequence ID" value="KAL2916084.1"/>
    <property type="molecule type" value="Genomic_DNA"/>
</dbReference>
<feature type="domain" description="Aspartate/ornithine carbamoyltransferase carbamoyl-P binding" evidence="6">
    <location>
        <begin position="2"/>
        <end position="151"/>
    </location>
</feature>
<feature type="domain" description="Aspartate/ornithine carbamoyltransferase Asp/Orn-binding" evidence="5">
    <location>
        <begin position="178"/>
        <end position="340"/>
    </location>
</feature>
<dbReference type="InterPro" id="IPR006130">
    <property type="entry name" value="Asp/Orn_carbamoylTrfase"/>
</dbReference>
<dbReference type="Pfam" id="PF00185">
    <property type="entry name" value="OTCace"/>
    <property type="match status" value="1"/>
</dbReference>
<dbReference type="PRINTS" id="PR00102">
    <property type="entry name" value="OTCASE"/>
</dbReference>
<dbReference type="NCBIfam" id="TIGR00658">
    <property type="entry name" value="orni_carb_tr"/>
    <property type="match status" value="1"/>
</dbReference>
<evidence type="ECO:0000256" key="2">
    <source>
        <dbReference type="ARBA" id="ARBA00013007"/>
    </source>
</evidence>
<dbReference type="InterPro" id="IPR036901">
    <property type="entry name" value="Asp/Orn_carbamoylTrfase_sf"/>
</dbReference>
<evidence type="ECO:0000313" key="8">
    <source>
        <dbReference type="Proteomes" id="UP001527925"/>
    </source>
</evidence>
<organism evidence="7 8">
    <name type="scientific">Polyrhizophydium stewartii</name>
    <dbReference type="NCBI Taxonomy" id="2732419"/>
    <lineage>
        <taxon>Eukaryota</taxon>
        <taxon>Fungi</taxon>
        <taxon>Fungi incertae sedis</taxon>
        <taxon>Chytridiomycota</taxon>
        <taxon>Chytridiomycota incertae sedis</taxon>
        <taxon>Chytridiomycetes</taxon>
        <taxon>Rhizophydiales</taxon>
        <taxon>Rhizophydiales incertae sedis</taxon>
        <taxon>Polyrhizophydium</taxon>
    </lineage>
</organism>
<comment type="similarity">
    <text evidence="1">Belongs to the aspartate/ornithine carbamoyltransferase superfamily. OTCase family.</text>
</comment>
<dbReference type="PANTHER" id="PTHR45753">
    <property type="entry name" value="ORNITHINE CARBAMOYLTRANSFERASE, MITOCHONDRIAL"/>
    <property type="match status" value="1"/>
</dbReference>
<comment type="caution">
    <text evidence="7">The sequence shown here is derived from an EMBL/GenBank/DDBJ whole genome shotgun (WGS) entry which is preliminary data.</text>
</comment>
<evidence type="ECO:0000256" key="4">
    <source>
        <dbReference type="RuleBase" id="RU003634"/>
    </source>
</evidence>
<dbReference type="InterPro" id="IPR006132">
    <property type="entry name" value="Asp/Orn_carbamoyltranf_P-bd"/>
</dbReference>
<dbReference type="PRINTS" id="PR00100">
    <property type="entry name" value="AOTCASE"/>
</dbReference>
<keyword evidence="8" id="KW-1185">Reference proteome</keyword>
<dbReference type="InterPro" id="IPR002292">
    <property type="entry name" value="Orn/put_carbamltrans"/>
</dbReference>
<dbReference type="Pfam" id="PF02729">
    <property type="entry name" value="OTCace_N"/>
    <property type="match status" value="1"/>
</dbReference>
<dbReference type="PROSITE" id="PS00097">
    <property type="entry name" value="CARBAMOYLTRANSFERASE"/>
    <property type="match status" value="1"/>
</dbReference>
<evidence type="ECO:0000256" key="3">
    <source>
        <dbReference type="ARBA" id="ARBA00022679"/>
    </source>
</evidence>
<dbReference type="EC" id="2.1.3.3" evidence="2"/>
<dbReference type="SUPFAM" id="SSF53671">
    <property type="entry name" value="Aspartate/ornithine carbamoyltransferase"/>
    <property type="match status" value="1"/>
</dbReference>
<dbReference type="PANTHER" id="PTHR45753:SF3">
    <property type="entry name" value="ORNITHINE TRANSCARBAMYLASE, MITOCHONDRIAL"/>
    <property type="match status" value="1"/>
</dbReference>
<evidence type="ECO:0000313" key="7">
    <source>
        <dbReference type="EMBL" id="KAL2916084.1"/>
    </source>
</evidence>
<dbReference type="Proteomes" id="UP001527925">
    <property type="component" value="Unassembled WGS sequence"/>
</dbReference>
<dbReference type="Gene3D" id="3.40.50.1370">
    <property type="entry name" value="Aspartate/ornithine carbamoyltransferase"/>
    <property type="match status" value="2"/>
</dbReference>
<keyword evidence="3 4" id="KW-0808">Transferase</keyword>
<accession>A0ABR4N9F9</accession>
<proteinExistence type="inferred from homology"/>